<evidence type="ECO:0000313" key="3">
    <source>
        <dbReference type="Proteomes" id="UP000297703"/>
    </source>
</evidence>
<feature type="compositionally biased region" description="Basic residues" evidence="1">
    <location>
        <begin position="114"/>
        <end position="123"/>
    </location>
</feature>
<dbReference type="EMBL" id="QXTE01000468">
    <property type="protein sequence ID" value="TFJ97681.1"/>
    <property type="molecule type" value="Genomic_DNA"/>
</dbReference>
<dbReference type="Proteomes" id="UP000297703">
    <property type="component" value="Unassembled WGS sequence"/>
</dbReference>
<sequence>MSVNPTYSFSIHPDVLNFFPGGLTLTMGASTGGWECIKSLHNDSDSPHHLVLQGHLARWAMPSSRCPALSTTGAFPLRCPSRPESSPSSSPSSSSPLRPSTVGEASARSSTGMKPKKKRSHSR</sequence>
<reference evidence="2 3" key="2">
    <citation type="submission" date="2019-04" db="EMBL/GenBank/DDBJ databases">
        <title>The genome sequence of big-headed turtle.</title>
        <authorList>
            <person name="Gong S."/>
        </authorList>
    </citation>
    <scope>NUCLEOTIDE SEQUENCE [LARGE SCALE GENOMIC DNA]</scope>
    <source>
        <strain evidence="2">DO16091913</strain>
        <tissue evidence="2">Muscle</tissue>
    </source>
</reference>
<protein>
    <submittedName>
        <fullName evidence="2">EGF-like module-containing mucin-like hormone receptor-like 2</fullName>
    </submittedName>
</protein>
<comment type="caution">
    <text evidence="2">The sequence shown here is derived from an EMBL/GenBank/DDBJ whole genome shotgun (WGS) entry which is preliminary data.</text>
</comment>
<evidence type="ECO:0000256" key="1">
    <source>
        <dbReference type="SAM" id="MobiDB-lite"/>
    </source>
</evidence>
<feature type="compositionally biased region" description="Low complexity" evidence="1">
    <location>
        <begin position="76"/>
        <end position="100"/>
    </location>
</feature>
<organism evidence="2 3">
    <name type="scientific">Platysternon megacephalum</name>
    <name type="common">big-headed turtle</name>
    <dbReference type="NCBI Taxonomy" id="55544"/>
    <lineage>
        <taxon>Eukaryota</taxon>
        <taxon>Metazoa</taxon>
        <taxon>Chordata</taxon>
        <taxon>Craniata</taxon>
        <taxon>Vertebrata</taxon>
        <taxon>Euteleostomi</taxon>
        <taxon>Archelosauria</taxon>
        <taxon>Testudinata</taxon>
        <taxon>Testudines</taxon>
        <taxon>Cryptodira</taxon>
        <taxon>Durocryptodira</taxon>
        <taxon>Testudinoidea</taxon>
        <taxon>Platysternidae</taxon>
        <taxon>Platysternon</taxon>
    </lineage>
</organism>
<name>A0A4D9DMY8_9SAUR</name>
<reference evidence="2 3" key="1">
    <citation type="submission" date="2019-04" db="EMBL/GenBank/DDBJ databases">
        <title>Draft genome of the big-headed turtle Platysternon megacephalum.</title>
        <authorList>
            <person name="Gong S."/>
        </authorList>
    </citation>
    <scope>NUCLEOTIDE SEQUENCE [LARGE SCALE GENOMIC DNA]</scope>
    <source>
        <strain evidence="2">DO16091913</strain>
        <tissue evidence="2">Muscle</tissue>
    </source>
</reference>
<accession>A0A4D9DMY8</accession>
<keyword evidence="2" id="KW-0675">Receptor</keyword>
<feature type="region of interest" description="Disordered" evidence="1">
    <location>
        <begin position="72"/>
        <end position="123"/>
    </location>
</feature>
<gene>
    <name evidence="2" type="ORF">DR999_PMT20457</name>
</gene>
<proteinExistence type="predicted"/>
<evidence type="ECO:0000313" key="2">
    <source>
        <dbReference type="EMBL" id="TFJ97681.1"/>
    </source>
</evidence>
<dbReference type="AlphaFoldDB" id="A0A4D9DMY8"/>
<keyword evidence="3" id="KW-1185">Reference proteome</keyword>